<dbReference type="CDD" id="cd12424">
    <property type="entry name" value="RRM3_hnRNPL_like"/>
    <property type="match status" value="1"/>
</dbReference>
<feature type="domain" description="RRM" evidence="5">
    <location>
        <begin position="293"/>
        <end position="366"/>
    </location>
</feature>
<dbReference type="GeneID" id="10503453"/>
<dbReference type="KEGG" id="dpp:DICPUDRAFT_85687"/>
<dbReference type="InterPro" id="IPR055204">
    <property type="entry name" value="HNRNPL_RRM"/>
</dbReference>
<organism evidence="6 7">
    <name type="scientific">Dictyostelium purpureum</name>
    <name type="common">Slime mold</name>
    <dbReference type="NCBI Taxonomy" id="5786"/>
    <lineage>
        <taxon>Eukaryota</taxon>
        <taxon>Amoebozoa</taxon>
        <taxon>Evosea</taxon>
        <taxon>Eumycetozoa</taxon>
        <taxon>Dictyostelia</taxon>
        <taxon>Dictyosteliales</taxon>
        <taxon>Dictyosteliaceae</taxon>
        <taxon>Dictyostelium</taxon>
    </lineage>
</organism>
<accession>F0Z6G0</accession>
<dbReference type="GO" id="GO:0003729">
    <property type="term" value="F:mRNA binding"/>
    <property type="evidence" value="ECO:0000318"/>
    <property type="project" value="GO_Central"/>
</dbReference>
<dbReference type="OrthoDB" id="302770at2759"/>
<dbReference type="FunCoup" id="F0Z6G0">
    <property type="interactions" value="159"/>
</dbReference>
<feature type="domain" description="RRM" evidence="5">
    <location>
        <begin position="42"/>
        <end position="115"/>
    </location>
</feature>
<evidence type="ECO:0000313" key="7">
    <source>
        <dbReference type="Proteomes" id="UP000001064"/>
    </source>
</evidence>
<dbReference type="RefSeq" id="XP_003283030.1">
    <property type="nucleotide sequence ID" value="XM_003282982.1"/>
</dbReference>
<dbReference type="AlphaFoldDB" id="F0Z6G0"/>
<protein>
    <recommendedName>
        <fullName evidence="5">RRM domain-containing protein</fullName>
    </recommendedName>
</protein>
<dbReference type="Pfam" id="PF22976">
    <property type="entry name" value="RRM_10"/>
    <property type="match status" value="1"/>
</dbReference>
<keyword evidence="3 4" id="KW-0694">RNA-binding</keyword>
<dbReference type="Pfam" id="PF13893">
    <property type="entry name" value="RRM_5"/>
    <property type="match status" value="1"/>
</dbReference>
<dbReference type="PROSITE" id="PS50102">
    <property type="entry name" value="RRM"/>
    <property type="match status" value="4"/>
</dbReference>
<dbReference type="PANTHER" id="PTHR15592">
    <property type="entry name" value="MATRIN 3/NUCLEAR PROTEIN 220-RELATED"/>
    <property type="match status" value="1"/>
</dbReference>
<dbReference type="InterPro" id="IPR012677">
    <property type="entry name" value="Nucleotide-bd_a/b_plait_sf"/>
</dbReference>
<proteinExistence type="predicted"/>
<sequence>MTDIKKREFENVDSLSNYNEADSSKRLKTESDEIDRSIEPSPVVHCRGLPITITESDLHSLLSPFGKIQAVCMLRMGQALIEMDSVQSSSNIINRSITKPFLLNNQKILFSYSKSQHLNNVKKNQPMVPGGSNQNIILCTILNPFYPITTNTLHTIMSPYGRVLRIVIFQKKSGLQAFVEFDSPYSANTAKETLNGYNIYTECCKLQIEFARVSKLNVKQNDEKTADYTTPDFYSQQLIQSPQGMQMYHHAAGSNPFGASHGAGFINGGGPQQYGGAPYMYPAVGNPESVNQPVISVSKIPEDIDTDKLFNLFCLYGNVIKIKMLHNSKGSAMVQMGDSIQAEIAVQCLNHSFIYGQKINCYHTKHPFIVDSEKTKDYSKSTLNRFLNSQPYGKNAYKPSSTLHFLNVPLHYSEKQLSDVFAKNGTHYPIHVKFFPTKPESTKHLGLLEFQDTRSATEALMDLNNYKVEGNPLKLSFTMNTIHKTDAK</sequence>
<dbReference type="SMART" id="SM00360">
    <property type="entry name" value="RRM"/>
    <property type="match status" value="4"/>
</dbReference>
<dbReference type="GO" id="GO:0006397">
    <property type="term" value="P:mRNA processing"/>
    <property type="evidence" value="ECO:0007669"/>
    <property type="project" value="InterPro"/>
</dbReference>
<gene>
    <name evidence="6" type="ORF">DICPUDRAFT_85687</name>
</gene>
<feature type="domain" description="RRM" evidence="5">
    <location>
        <begin position="135"/>
        <end position="213"/>
    </location>
</feature>
<dbReference type="Pfam" id="PF11835">
    <property type="entry name" value="RRM_8"/>
    <property type="match status" value="1"/>
</dbReference>
<feature type="domain" description="RRM" evidence="5">
    <location>
        <begin position="401"/>
        <end position="480"/>
    </location>
</feature>
<dbReference type="NCBIfam" id="TIGR01649">
    <property type="entry name" value="hnRNP-L_PTB"/>
    <property type="match status" value="1"/>
</dbReference>
<evidence type="ECO:0000256" key="3">
    <source>
        <dbReference type="ARBA" id="ARBA00022884"/>
    </source>
</evidence>
<dbReference type="InterPro" id="IPR000504">
    <property type="entry name" value="RRM_dom"/>
</dbReference>
<evidence type="ECO:0000313" key="6">
    <source>
        <dbReference type="EMBL" id="EGC40483.1"/>
    </source>
</evidence>
<keyword evidence="7" id="KW-1185">Reference proteome</keyword>
<dbReference type="Gene3D" id="3.30.70.330">
    <property type="match status" value="4"/>
</dbReference>
<dbReference type="eggNOG" id="KOG1456">
    <property type="taxonomic scope" value="Eukaryota"/>
</dbReference>
<dbReference type="SUPFAM" id="SSF54928">
    <property type="entry name" value="RNA-binding domain, RBD"/>
    <property type="match status" value="3"/>
</dbReference>
<dbReference type="GO" id="GO:0043484">
    <property type="term" value="P:regulation of RNA splicing"/>
    <property type="evidence" value="ECO:0000318"/>
    <property type="project" value="GO_Central"/>
</dbReference>
<dbReference type="EMBL" id="GL870942">
    <property type="protein sequence ID" value="EGC40483.1"/>
    <property type="molecule type" value="Genomic_DNA"/>
</dbReference>
<evidence type="ECO:0000256" key="4">
    <source>
        <dbReference type="PROSITE-ProRule" id="PRU00176"/>
    </source>
</evidence>
<dbReference type="CDD" id="cd12421">
    <property type="entry name" value="RRM1_PTBP1_hnRNPL_like"/>
    <property type="match status" value="1"/>
</dbReference>
<dbReference type="InParanoid" id="F0Z6G0"/>
<keyword evidence="1" id="KW-0597">Phosphoprotein</keyword>
<evidence type="ECO:0000256" key="1">
    <source>
        <dbReference type="ARBA" id="ARBA00022553"/>
    </source>
</evidence>
<dbReference type="GO" id="GO:0005634">
    <property type="term" value="C:nucleus"/>
    <property type="evidence" value="ECO:0000318"/>
    <property type="project" value="GO_Central"/>
</dbReference>
<dbReference type="VEuPathDB" id="AmoebaDB:DICPUDRAFT_85687"/>
<dbReference type="STRING" id="5786.F0Z6G0"/>
<dbReference type="InterPro" id="IPR035979">
    <property type="entry name" value="RBD_domain_sf"/>
</dbReference>
<evidence type="ECO:0000259" key="5">
    <source>
        <dbReference type="PROSITE" id="PS50102"/>
    </source>
</evidence>
<name>F0Z6G0_DICPU</name>
<evidence type="ECO:0000256" key="2">
    <source>
        <dbReference type="ARBA" id="ARBA00022737"/>
    </source>
</evidence>
<keyword evidence="2" id="KW-0677">Repeat</keyword>
<dbReference type="OMA" id="VYNAQYP"/>
<dbReference type="InterPro" id="IPR021790">
    <property type="entry name" value="PTBP1-like_RRM2"/>
</dbReference>
<reference evidence="7" key="1">
    <citation type="journal article" date="2011" name="Genome Biol.">
        <title>Comparative genomics of the social amoebae Dictyostelium discoideum and Dictyostelium purpureum.</title>
        <authorList>
            <consortium name="US DOE Joint Genome Institute (JGI-PGF)"/>
            <person name="Sucgang R."/>
            <person name="Kuo A."/>
            <person name="Tian X."/>
            <person name="Salerno W."/>
            <person name="Parikh A."/>
            <person name="Feasley C.L."/>
            <person name="Dalin E."/>
            <person name="Tu H."/>
            <person name="Huang E."/>
            <person name="Barry K."/>
            <person name="Lindquist E."/>
            <person name="Shapiro H."/>
            <person name="Bruce D."/>
            <person name="Schmutz J."/>
            <person name="Salamov A."/>
            <person name="Fey P."/>
            <person name="Gaudet P."/>
            <person name="Anjard C."/>
            <person name="Babu M.M."/>
            <person name="Basu S."/>
            <person name="Bushmanova Y."/>
            <person name="van der Wel H."/>
            <person name="Katoh-Kurasawa M."/>
            <person name="Dinh C."/>
            <person name="Coutinho P.M."/>
            <person name="Saito T."/>
            <person name="Elias M."/>
            <person name="Schaap P."/>
            <person name="Kay R.R."/>
            <person name="Henrissat B."/>
            <person name="Eichinger L."/>
            <person name="Rivero F."/>
            <person name="Putnam N.H."/>
            <person name="West C.M."/>
            <person name="Loomis W.F."/>
            <person name="Chisholm R.L."/>
            <person name="Shaulsky G."/>
            <person name="Strassmann J.E."/>
            <person name="Queller D.C."/>
            <person name="Kuspa A."/>
            <person name="Grigoriev I.V."/>
        </authorList>
    </citation>
    <scope>NUCLEOTIDE SEQUENCE [LARGE SCALE GENOMIC DNA]</scope>
    <source>
        <strain evidence="7">QSDP1</strain>
    </source>
</reference>
<dbReference type="InterPro" id="IPR006536">
    <property type="entry name" value="HnRNP-L/PTB"/>
</dbReference>
<dbReference type="Proteomes" id="UP000001064">
    <property type="component" value="Unassembled WGS sequence"/>
</dbReference>